<reference evidence="7 8" key="1">
    <citation type="submission" date="2024-03" db="EMBL/GenBank/DDBJ databases">
        <title>Phenotype and Genome Characterization of a Sulfate-Reducing Bacterium Pseudodesulfovibrio sp. strain 5S69, isolated from Petroleum Reservoir in Tatarstan (Russia).</title>
        <authorList>
            <person name="Bidzhieva S.K."/>
            <person name="Kadnikov V."/>
            <person name="Tourova T.P."/>
            <person name="Samigullina S.R."/>
            <person name="Sokolova D.S."/>
            <person name="Poltaraus A.B."/>
            <person name="Avtukh A.N."/>
            <person name="Tereshina V.M."/>
            <person name="Mardanov A.V."/>
            <person name="Nazina T.N."/>
        </authorList>
    </citation>
    <scope>NUCLEOTIDE SEQUENCE [LARGE SCALE GENOMIC DNA]</scope>
    <source>
        <strain evidence="7 8">5S69</strain>
    </source>
</reference>
<comment type="cofactor">
    <cofactor evidence="1">
        <name>[4Fe-4S] cluster</name>
        <dbReference type="ChEBI" id="CHEBI:49883"/>
    </cofactor>
</comment>
<dbReference type="SUPFAM" id="SSF102114">
    <property type="entry name" value="Radical SAM enzymes"/>
    <property type="match status" value="1"/>
</dbReference>
<dbReference type="Gene3D" id="3.20.20.70">
    <property type="entry name" value="Aldolase class I"/>
    <property type="match status" value="1"/>
</dbReference>
<name>A0ABZ2IQS5_9BACT</name>
<dbReference type="InterPro" id="IPR050377">
    <property type="entry name" value="Radical_SAM_PqqE_MftC-like"/>
</dbReference>
<dbReference type="InterPro" id="IPR007197">
    <property type="entry name" value="rSAM"/>
</dbReference>
<dbReference type="SFLD" id="SFLDG01103">
    <property type="entry name" value="Uncharacterised_Radical_SAM_Su"/>
    <property type="match status" value="1"/>
</dbReference>
<evidence type="ECO:0000259" key="6">
    <source>
        <dbReference type="Pfam" id="PF04055"/>
    </source>
</evidence>
<dbReference type="CDD" id="cd01335">
    <property type="entry name" value="Radical_SAM"/>
    <property type="match status" value="1"/>
</dbReference>
<proteinExistence type="predicted"/>
<keyword evidence="5" id="KW-0411">Iron-sulfur</keyword>
<evidence type="ECO:0000313" key="7">
    <source>
        <dbReference type="EMBL" id="WWX21070.1"/>
    </source>
</evidence>
<keyword evidence="4" id="KW-0408">Iron</keyword>
<dbReference type="PANTHER" id="PTHR11228">
    <property type="entry name" value="RADICAL SAM DOMAIN PROTEIN"/>
    <property type="match status" value="1"/>
</dbReference>
<organism evidence="7 8">
    <name type="scientific">Pseudodesulfovibrio methanolicus</name>
    <dbReference type="NCBI Taxonomy" id="3126690"/>
    <lineage>
        <taxon>Bacteria</taxon>
        <taxon>Pseudomonadati</taxon>
        <taxon>Thermodesulfobacteriota</taxon>
        <taxon>Desulfovibrionia</taxon>
        <taxon>Desulfovibrionales</taxon>
        <taxon>Desulfovibrionaceae</taxon>
    </lineage>
</organism>
<dbReference type="InterPro" id="IPR013785">
    <property type="entry name" value="Aldolase_TIM"/>
</dbReference>
<dbReference type="NCBIfam" id="TIGR03977">
    <property type="entry name" value="rSAM_pair_HxsC"/>
    <property type="match status" value="1"/>
</dbReference>
<keyword evidence="3" id="KW-0479">Metal-binding</keyword>
<gene>
    <name evidence="7" type="primary">hxsC</name>
    <name evidence="7" type="ORF">V8V93_11490</name>
</gene>
<dbReference type="Pfam" id="PF04055">
    <property type="entry name" value="Radical_SAM"/>
    <property type="match status" value="1"/>
</dbReference>
<protein>
    <submittedName>
        <fullName evidence="7">His-Xaa-Ser system radical SAM maturase HxsC</fullName>
    </submittedName>
</protein>
<dbReference type="InterPro" id="IPR024032">
    <property type="entry name" value="rSAM_paired_HxsC"/>
</dbReference>
<dbReference type="Proteomes" id="UP001385389">
    <property type="component" value="Chromosome"/>
</dbReference>
<keyword evidence="8" id="KW-1185">Reference proteome</keyword>
<feature type="domain" description="Radical SAM core" evidence="6">
    <location>
        <begin position="103"/>
        <end position="260"/>
    </location>
</feature>
<dbReference type="SFLD" id="SFLDS00029">
    <property type="entry name" value="Radical_SAM"/>
    <property type="match status" value="1"/>
</dbReference>
<dbReference type="InterPro" id="IPR058240">
    <property type="entry name" value="rSAM_sf"/>
</dbReference>
<evidence type="ECO:0000256" key="2">
    <source>
        <dbReference type="ARBA" id="ARBA00022691"/>
    </source>
</evidence>
<evidence type="ECO:0000256" key="3">
    <source>
        <dbReference type="ARBA" id="ARBA00022723"/>
    </source>
</evidence>
<dbReference type="PANTHER" id="PTHR11228:SF7">
    <property type="entry name" value="PQQA PEPTIDE CYCLASE"/>
    <property type="match status" value="1"/>
</dbReference>
<dbReference type="EMBL" id="CP146609">
    <property type="protein sequence ID" value="WWX21070.1"/>
    <property type="molecule type" value="Genomic_DNA"/>
</dbReference>
<evidence type="ECO:0000256" key="1">
    <source>
        <dbReference type="ARBA" id="ARBA00001966"/>
    </source>
</evidence>
<evidence type="ECO:0000313" key="8">
    <source>
        <dbReference type="Proteomes" id="UP001385389"/>
    </source>
</evidence>
<keyword evidence="2" id="KW-0949">S-adenosyl-L-methionine</keyword>
<accession>A0ABZ2IQS5</accession>
<evidence type="ECO:0000256" key="5">
    <source>
        <dbReference type="ARBA" id="ARBA00023014"/>
    </source>
</evidence>
<evidence type="ECO:0000256" key="4">
    <source>
        <dbReference type="ARBA" id="ARBA00023004"/>
    </source>
</evidence>
<dbReference type="SFLD" id="SFLDG01067">
    <property type="entry name" value="SPASM/twitch_domain_containing"/>
    <property type="match status" value="1"/>
</dbReference>
<dbReference type="RefSeq" id="WP_338666811.1">
    <property type="nucleotide sequence ID" value="NZ_CP146609.1"/>
</dbReference>
<sequence length="375" mass="42026">MKTINGEYSKMKDEVVGRLISHRLPLKNRNGMILVTDRVKLSDVGYAGIISTTESSNLIAPSYAYFPDFSSEVFNEGDVVSITPSAQINFLWEVDQQNNVLFLTEACNCRCLMCPQPPQAHNPRLIKTAKQVLNLAPESYEGEICITGGEPTLCGGDFLEILRSCREKYPSAKIIVLTNGKTFSDFDFAKSVAELNTGALFAVSLHADIDSLHDLIVGSENSFQKTQSGLYNLARLCLPVEIRIVVSRINYSRLRSLAEYIFRNYPFSFHVAFMALEVTGLAVSNFERVWIDPVDYKMELEAALHELNRRGMRVSAYNHPLCLIHKRAWRYARKSISAWKNSYLPKCSSCSVLQQCCGVFTTSGESLSSNIKPIC</sequence>